<feature type="non-terminal residue" evidence="3">
    <location>
        <position position="94"/>
    </location>
</feature>
<dbReference type="PROSITE" id="PS51257">
    <property type="entry name" value="PROKAR_LIPOPROTEIN"/>
    <property type="match status" value="1"/>
</dbReference>
<organism evidence="3">
    <name type="scientific">marine metagenome</name>
    <dbReference type="NCBI Taxonomy" id="408172"/>
    <lineage>
        <taxon>unclassified sequences</taxon>
        <taxon>metagenomes</taxon>
        <taxon>ecological metagenomes</taxon>
    </lineage>
</organism>
<protein>
    <submittedName>
        <fullName evidence="3">Uncharacterized protein</fullName>
    </submittedName>
</protein>
<feature type="transmembrane region" description="Helical" evidence="2">
    <location>
        <begin position="6"/>
        <end position="25"/>
    </location>
</feature>
<feature type="region of interest" description="Disordered" evidence="1">
    <location>
        <begin position="69"/>
        <end position="94"/>
    </location>
</feature>
<evidence type="ECO:0000313" key="3">
    <source>
        <dbReference type="EMBL" id="SVC65654.1"/>
    </source>
</evidence>
<dbReference type="AlphaFoldDB" id="A0A382NWV8"/>
<keyword evidence="2" id="KW-1133">Transmembrane helix</keyword>
<dbReference type="EMBL" id="UINC01103347">
    <property type="protein sequence ID" value="SVC65654.1"/>
    <property type="molecule type" value="Genomic_DNA"/>
</dbReference>
<sequence>MNVHYLKYIHFFLISALGLSLLILLGCSGNMRTGDIEIAGGLVNIKGPAFPESGGNKVEIFTEMHYQPSYKSQEPSRILPPADSVPMTGKETTY</sequence>
<keyword evidence="2" id="KW-0812">Transmembrane</keyword>
<evidence type="ECO:0000256" key="1">
    <source>
        <dbReference type="SAM" id="MobiDB-lite"/>
    </source>
</evidence>
<proteinExistence type="predicted"/>
<gene>
    <name evidence="3" type="ORF">METZ01_LOCUS318508</name>
</gene>
<keyword evidence="2" id="KW-0472">Membrane</keyword>
<reference evidence="3" key="1">
    <citation type="submission" date="2018-05" db="EMBL/GenBank/DDBJ databases">
        <authorList>
            <person name="Lanie J.A."/>
            <person name="Ng W.-L."/>
            <person name="Kazmierczak K.M."/>
            <person name="Andrzejewski T.M."/>
            <person name="Davidsen T.M."/>
            <person name="Wayne K.J."/>
            <person name="Tettelin H."/>
            <person name="Glass J.I."/>
            <person name="Rusch D."/>
            <person name="Podicherti R."/>
            <person name="Tsui H.-C.T."/>
            <person name="Winkler M.E."/>
        </authorList>
    </citation>
    <scope>NUCLEOTIDE SEQUENCE</scope>
</reference>
<name>A0A382NWV8_9ZZZZ</name>
<accession>A0A382NWV8</accession>
<evidence type="ECO:0000256" key="2">
    <source>
        <dbReference type="SAM" id="Phobius"/>
    </source>
</evidence>